<dbReference type="EMBL" id="JAHCDA010000001">
    <property type="protein sequence ID" value="MBS7809774.1"/>
    <property type="molecule type" value="Genomic_DNA"/>
</dbReference>
<sequence length="202" mass="22144">MEDEDPRLAVSRHAARLFLEHGVAGTSGDDIAAAAGLSKRTVWRYFRTKENCVEPLFSATALRFAATLRRWPRNMSIEDYFQACLGPDHATPEELSDGLLAVRLIARLPDEPALRAAWLMSCQISEEALAKVIGERLHRSAEDFEVRLCAATVIAAVRVVDETVSTAAIKHGQKFTLEEINSMLARSVRAASTLPISDPVGS</sequence>
<dbReference type="InterPro" id="IPR001647">
    <property type="entry name" value="HTH_TetR"/>
</dbReference>
<keyword evidence="2 4" id="KW-0238">DNA-binding</keyword>
<dbReference type="Gene3D" id="1.10.357.10">
    <property type="entry name" value="Tetracycline Repressor, domain 2"/>
    <property type="match status" value="1"/>
</dbReference>
<evidence type="ECO:0000256" key="3">
    <source>
        <dbReference type="ARBA" id="ARBA00023163"/>
    </source>
</evidence>
<evidence type="ECO:0000259" key="5">
    <source>
        <dbReference type="PROSITE" id="PS50977"/>
    </source>
</evidence>
<evidence type="ECO:0000256" key="2">
    <source>
        <dbReference type="ARBA" id="ARBA00023125"/>
    </source>
</evidence>
<dbReference type="PROSITE" id="PS50977">
    <property type="entry name" value="HTH_TETR_2"/>
    <property type="match status" value="1"/>
</dbReference>
<protein>
    <submittedName>
        <fullName evidence="6">TetR family transcriptional regulator</fullName>
    </submittedName>
</protein>
<keyword evidence="7" id="KW-1185">Reference proteome</keyword>
<dbReference type="PANTHER" id="PTHR30055:SF234">
    <property type="entry name" value="HTH-TYPE TRANSCRIPTIONAL REGULATOR BETI"/>
    <property type="match status" value="1"/>
</dbReference>
<feature type="domain" description="HTH tetR-type" evidence="5">
    <location>
        <begin position="4"/>
        <end position="64"/>
    </location>
</feature>
<dbReference type="PRINTS" id="PR00455">
    <property type="entry name" value="HTHTETR"/>
</dbReference>
<evidence type="ECO:0000256" key="1">
    <source>
        <dbReference type="ARBA" id="ARBA00023015"/>
    </source>
</evidence>
<organism evidence="6 7">
    <name type="scientific">Roseococcus pinisoli</name>
    <dbReference type="NCBI Taxonomy" id="2835040"/>
    <lineage>
        <taxon>Bacteria</taxon>
        <taxon>Pseudomonadati</taxon>
        <taxon>Pseudomonadota</taxon>
        <taxon>Alphaproteobacteria</taxon>
        <taxon>Acetobacterales</taxon>
        <taxon>Roseomonadaceae</taxon>
        <taxon>Roseococcus</taxon>
    </lineage>
</organism>
<evidence type="ECO:0000256" key="4">
    <source>
        <dbReference type="PROSITE-ProRule" id="PRU00335"/>
    </source>
</evidence>
<evidence type="ECO:0000313" key="7">
    <source>
        <dbReference type="Proteomes" id="UP000766336"/>
    </source>
</evidence>
<dbReference type="Proteomes" id="UP000766336">
    <property type="component" value="Unassembled WGS sequence"/>
</dbReference>
<accession>A0ABS5Q7Y3</accession>
<dbReference type="InterPro" id="IPR041347">
    <property type="entry name" value="MftR_C"/>
</dbReference>
<dbReference type="InterPro" id="IPR009057">
    <property type="entry name" value="Homeodomain-like_sf"/>
</dbReference>
<evidence type="ECO:0000313" key="6">
    <source>
        <dbReference type="EMBL" id="MBS7809774.1"/>
    </source>
</evidence>
<feature type="DNA-binding region" description="H-T-H motif" evidence="4">
    <location>
        <begin position="27"/>
        <end position="46"/>
    </location>
</feature>
<dbReference type="PANTHER" id="PTHR30055">
    <property type="entry name" value="HTH-TYPE TRANSCRIPTIONAL REGULATOR RUTR"/>
    <property type="match status" value="1"/>
</dbReference>
<dbReference type="SUPFAM" id="SSF46689">
    <property type="entry name" value="Homeodomain-like"/>
    <property type="match status" value="1"/>
</dbReference>
<keyword evidence="1" id="KW-0805">Transcription regulation</keyword>
<dbReference type="Pfam" id="PF00440">
    <property type="entry name" value="TetR_N"/>
    <property type="match status" value="1"/>
</dbReference>
<dbReference type="Pfam" id="PF17754">
    <property type="entry name" value="TetR_C_14"/>
    <property type="match status" value="1"/>
</dbReference>
<reference evidence="6 7" key="1">
    <citation type="submission" date="2021-05" db="EMBL/GenBank/DDBJ databases">
        <title>Roseococcus sp. XZZS9, whole genome shotgun sequencing project.</title>
        <authorList>
            <person name="Zhao G."/>
            <person name="Shen L."/>
        </authorList>
    </citation>
    <scope>NUCLEOTIDE SEQUENCE [LARGE SCALE GENOMIC DNA]</scope>
    <source>
        <strain evidence="6 7">XZZS9</strain>
    </source>
</reference>
<keyword evidence="3" id="KW-0804">Transcription</keyword>
<dbReference type="RefSeq" id="WP_213668441.1">
    <property type="nucleotide sequence ID" value="NZ_JAHCDA010000001.1"/>
</dbReference>
<comment type="caution">
    <text evidence="6">The sequence shown here is derived from an EMBL/GenBank/DDBJ whole genome shotgun (WGS) entry which is preliminary data.</text>
</comment>
<proteinExistence type="predicted"/>
<dbReference type="InterPro" id="IPR050109">
    <property type="entry name" value="HTH-type_TetR-like_transc_reg"/>
</dbReference>
<gene>
    <name evidence="6" type="ORF">KHU32_02420</name>
</gene>
<name>A0ABS5Q7Y3_9PROT</name>